<accession>A0A124GNH5</accession>
<evidence type="ECO:0000313" key="1">
    <source>
        <dbReference type="EMBL" id="KUM48832.1"/>
    </source>
</evidence>
<sequence>MTSYSTADCRALHHPRTAKALFYEPVTRPVDIINVENTTEPDPNLVLMSCPFPHPTRATILTHNCQIKDQVVKLIMYNGSQKNLVSTALVKALALLWAGQKAA</sequence>
<protein>
    <submittedName>
        <fullName evidence="1">Uncharacterized protein</fullName>
    </submittedName>
</protein>
<reference evidence="1" key="1">
    <citation type="journal article" date="2015" name="Genome Biol. Evol.">
        <title>Organellar Genomes of White Spruce (Picea glauca): Assembly and Annotation.</title>
        <authorList>
            <person name="Jackman S.D."/>
            <person name="Warren R.L."/>
            <person name="Gibb E.A."/>
            <person name="Vandervalk B.P."/>
            <person name="Mohamadi H."/>
            <person name="Chu J."/>
            <person name="Raymond A."/>
            <person name="Pleasance S."/>
            <person name="Coope R."/>
            <person name="Wildung M.R."/>
            <person name="Ritland C.E."/>
            <person name="Bousquet J."/>
            <person name="Jones S.J."/>
            <person name="Bohlmann J."/>
            <person name="Birol I."/>
        </authorList>
    </citation>
    <scope>NUCLEOTIDE SEQUENCE [LARGE SCALE GENOMIC DNA]</scope>
    <source>
        <tissue evidence="1">Flushing bud</tissue>
    </source>
</reference>
<comment type="caution">
    <text evidence="1">The sequence shown here is derived from an EMBL/GenBank/DDBJ whole genome shotgun (WGS) entry which is preliminary data.</text>
</comment>
<dbReference type="AlphaFoldDB" id="A0A124GNH5"/>
<proteinExistence type="predicted"/>
<geneLocation type="mitochondrion" evidence="1"/>
<keyword evidence="1" id="KW-0496">Mitochondrion</keyword>
<gene>
    <name evidence="1" type="ORF">ABT39_MTgene4168</name>
</gene>
<name>A0A124GNH5_PICGL</name>
<organism evidence="1">
    <name type="scientific">Picea glauca</name>
    <name type="common">White spruce</name>
    <name type="synonym">Pinus glauca</name>
    <dbReference type="NCBI Taxonomy" id="3330"/>
    <lineage>
        <taxon>Eukaryota</taxon>
        <taxon>Viridiplantae</taxon>
        <taxon>Streptophyta</taxon>
        <taxon>Embryophyta</taxon>
        <taxon>Tracheophyta</taxon>
        <taxon>Spermatophyta</taxon>
        <taxon>Pinopsida</taxon>
        <taxon>Pinidae</taxon>
        <taxon>Conifers I</taxon>
        <taxon>Pinales</taxon>
        <taxon>Pinaceae</taxon>
        <taxon>Picea</taxon>
    </lineage>
</organism>
<dbReference type="EMBL" id="LKAM01000004">
    <property type="protein sequence ID" value="KUM48832.1"/>
    <property type="molecule type" value="Genomic_DNA"/>
</dbReference>